<keyword evidence="2" id="KW-1185">Reference proteome</keyword>
<organism evidence="1 2">
    <name type="scientific">Acaulospora morrowiae</name>
    <dbReference type="NCBI Taxonomy" id="94023"/>
    <lineage>
        <taxon>Eukaryota</taxon>
        <taxon>Fungi</taxon>
        <taxon>Fungi incertae sedis</taxon>
        <taxon>Mucoromycota</taxon>
        <taxon>Glomeromycotina</taxon>
        <taxon>Glomeromycetes</taxon>
        <taxon>Diversisporales</taxon>
        <taxon>Acaulosporaceae</taxon>
        <taxon>Acaulospora</taxon>
    </lineage>
</organism>
<dbReference type="AlphaFoldDB" id="A0A9N9J9R1"/>
<dbReference type="EMBL" id="CAJVPV010043532">
    <property type="protein sequence ID" value="CAG8765884.1"/>
    <property type="molecule type" value="Genomic_DNA"/>
</dbReference>
<gene>
    <name evidence="1" type="ORF">AMORRO_LOCUS16260</name>
</gene>
<feature type="non-terminal residue" evidence="1">
    <location>
        <position position="44"/>
    </location>
</feature>
<dbReference type="Proteomes" id="UP000789342">
    <property type="component" value="Unassembled WGS sequence"/>
</dbReference>
<evidence type="ECO:0000313" key="1">
    <source>
        <dbReference type="EMBL" id="CAG8765884.1"/>
    </source>
</evidence>
<evidence type="ECO:0000313" key="2">
    <source>
        <dbReference type="Proteomes" id="UP000789342"/>
    </source>
</evidence>
<reference evidence="1" key="1">
    <citation type="submission" date="2021-06" db="EMBL/GenBank/DDBJ databases">
        <authorList>
            <person name="Kallberg Y."/>
            <person name="Tangrot J."/>
            <person name="Rosling A."/>
        </authorList>
    </citation>
    <scope>NUCLEOTIDE SEQUENCE</scope>
    <source>
        <strain evidence="1">CL551</strain>
    </source>
</reference>
<comment type="caution">
    <text evidence="1">The sequence shown here is derived from an EMBL/GenBank/DDBJ whole genome shotgun (WGS) entry which is preliminary data.</text>
</comment>
<sequence length="44" mass="5194">DFQMSKPRQRRGLSESVDNNLCMNWHQGTIRDDTDFDDELHEVG</sequence>
<name>A0A9N9J9R1_9GLOM</name>
<proteinExistence type="predicted"/>
<accession>A0A9N9J9R1</accession>
<protein>
    <submittedName>
        <fullName evidence="1">15325_t:CDS:1</fullName>
    </submittedName>
</protein>